<organism evidence="1 2">
    <name type="scientific">Eretmocerus hayati</name>
    <dbReference type="NCBI Taxonomy" id="131215"/>
    <lineage>
        <taxon>Eukaryota</taxon>
        <taxon>Metazoa</taxon>
        <taxon>Ecdysozoa</taxon>
        <taxon>Arthropoda</taxon>
        <taxon>Hexapoda</taxon>
        <taxon>Insecta</taxon>
        <taxon>Pterygota</taxon>
        <taxon>Neoptera</taxon>
        <taxon>Endopterygota</taxon>
        <taxon>Hymenoptera</taxon>
        <taxon>Apocrita</taxon>
        <taxon>Proctotrupomorpha</taxon>
        <taxon>Chalcidoidea</taxon>
        <taxon>Aphelinidae</taxon>
        <taxon>Aphelininae</taxon>
        <taxon>Eretmocerus</taxon>
    </lineage>
</organism>
<protein>
    <submittedName>
        <fullName evidence="1">Uncharacterized protein</fullName>
    </submittedName>
</protein>
<comment type="caution">
    <text evidence="1">The sequence shown here is derived from an EMBL/GenBank/DDBJ whole genome shotgun (WGS) entry which is preliminary data.</text>
</comment>
<evidence type="ECO:0000313" key="1">
    <source>
        <dbReference type="EMBL" id="KAJ8687120.1"/>
    </source>
</evidence>
<accession>A0ACC2PZ88</accession>
<reference evidence="1" key="1">
    <citation type="submission" date="2023-04" db="EMBL/GenBank/DDBJ databases">
        <title>A chromosome-level genome assembly of the parasitoid wasp Eretmocerus hayati.</title>
        <authorList>
            <person name="Zhong Y."/>
            <person name="Liu S."/>
            <person name="Liu Y."/>
        </authorList>
    </citation>
    <scope>NUCLEOTIDE SEQUENCE</scope>
    <source>
        <strain evidence="1">ZJU_SS_LIU_2023</strain>
    </source>
</reference>
<name>A0ACC2PZ88_9HYME</name>
<sequence length="441" mass="50387">MLASQEQNSSTAGNSLENSTIPTFPTSEMKDENQIVIKSGIDVGESKELPQLDNPLLETEPNDRHDVSKLQKSNPPEKAVLFAEDETQDQGDQSFGIPEKIEDLCTCNSETIKPGNPSKKERKDKRLKEHRKKQIKKLSKKKPDEISRIDCEKIAKISPETERKSIFARIFSSWKRKKSVPGKVKTEKNLKTKKEDSSVGDKKSTRSKTNKIQNESCKSGSSKIIEDKLITDETNRESIFVTQVAIRNEEIKNEVFRAASENEAQKLILEDDHNKEVVMDKYSVHASKEGTKKLHESKMNGISPDYTKNVPKCSCYVVKEKFCCCVKVDYQKFRKNYILHYDDVQKLCICLKSPTDLVSEKYSGNTKNIKNIESLKKLVTGQNQSNIYEKRPIELCFSCLFPTRTCVCNKNFSTSQRCICKKSKRELRTVCETQEPHHKSL</sequence>
<proteinExistence type="predicted"/>
<dbReference type="Proteomes" id="UP001239111">
    <property type="component" value="Chromosome 1"/>
</dbReference>
<gene>
    <name evidence="1" type="ORF">QAD02_022914</name>
</gene>
<keyword evidence="2" id="KW-1185">Reference proteome</keyword>
<evidence type="ECO:0000313" key="2">
    <source>
        <dbReference type="Proteomes" id="UP001239111"/>
    </source>
</evidence>
<dbReference type="EMBL" id="CM056741">
    <property type="protein sequence ID" value="KAJ8687120.1"/>
    <property type="molecule type" value="Genomic_DNA"/>
</dbReference>